<dbReference type="EMBL" id="CACRXK020008910">
    <property type="protein sequence ID" value="CAB4015955.1"/>
    <property type="molecule type" value="Genomic_DNA"/>
</dbReference>
<dbReference type="OrthoDB" id="10443334at2759"/>
<evidence type="ECO:0000313" key="2">
    <source>
        <dbReference type="Proteomes" id="UP001152795"/>
    </source>
</evidence>
<gene>
    <name evidence="1" type="ORF">PACLA_8A022049</name>
</gene>
<keyword evidence="2" id="KW-1185">Reference proteome</keyword>
<dbReference type="Proteomes" id="UP001152795">
    <property type="component" value="Unassembled WGS sequence"/>
</dbReference>
<feature type="non-terminal residue" evidence="1">
    <location>
        <position position="1"/>
    </location>
</feature>
<evidence type="ECO:0000313" key="1">
    <source>
        <dbReference type="EMBL" id="CAB4015955.1"/>
    </source>
</evidence>
<comment type="caution">
    <text evidence="1">The sequence shown here is derived from an EMBL/GenBank/DDBJ whole genome shotgun (WGS) entry which is preliminary data.</text>
</comment>
<organism evidence="1 2">
    <name type="scientific">Paramuricea clavata</name>
    <name type="common">Red gorgonian</name>
    <name type="synonym">Violescent sea-whip</name>
    <dbReference type="NCBI Taxonomy" id="317549"/>
    <lineage>
        <taxon>Eukaryota</taxon>
        <taxon>Metazoa</taxon>
        <taxon>Cnidaria</taxon>
        <taxon>Anthozoa</taxon>
        <taxon>Octocorallia</taxon>
        <taxon>Malacalcyonacea</taxon>
        <taxon>Plexauridae</taxon>
        <taxon>Paramuricea</taxon>
    </lineage>
</organism>
<sequence>NVEAIQDAKKNKQYEALEQQLKLLVESYGEATQQLGHLKESVDESKDLLKANIEKEENAETDLREEDNGECGKIDQDYVAVVVEMQGIFQQSDIRDEELASLENIAGIQRQRSIDIEDNEGTGMASCIRGLVAIKDSQIETLTRERDELSVQITEIKKIEYRQLYQLSELQKENNEILDKMEACQAKYRKLKEEKEDIRQNLLVKNAADKITHSYINKLKHENEQYKANLQTQQETLKQQFQAIKDELDDKMEAKNALLQTMQEKISLYQRERDALKNELNSRQKKDNAIKEQIISIFGSQ</sequence>
<proteinExistence type="predicted"/>
<reference evidence="1" key="1">
    <citation type="submission" date="2020-04" db="EMBL/GenBank/DDBJ databases">
        <authorList>
            <person name="Alioto T."/>
            <person name="Alioto T."/>
            <person name="Gomez Garrido J."/>
        </authorList>
    </citation>
    <scope>NUCLEOTIDE SEQUENCE</scope>
    <source>
        <strain evidence="1">A484AB</strain>
    </source>
</reference>
<name>A0A6S7IAN5_PARCT</name>
<dbReference type="AlphaFoldDB" id="A0A6S7IAN5"/>
<accession>A0A6S7IAN5</accession>
<protein>
    <submittedName>
        <fullName evidence="1">Uncharacterized protein</fullName>
    </submittedName>
</protein>